<protein>
    <submittedName>
        <fullName evidence="1">Multidrug transporter</fullName>
    </submittedName>
</protein>
<sequence>MEERTFANFDDGASWTFGSARGTGSVAPVPNGHTGAGLKLSYDFTQSTATRTAYAIPPKPIKIDGQPLALGAWVYGNGKGEWTAFTVTDSSGSTKSLYGPYITWTGWKYLEIPVPADLAFPISVNRFYTIETGATRQYTGEVLIDDFVAKVPPSVEIPPDPVVQDPVVVQDGTVNGKKWRFAVMSDAQFVARDPNSEYVQ</sequence>
<accession>A0ABW3MNB4</accession>
<proteinExistence type="predicted"/>
<name>A0ABW3MNB4_9PSEU</name>
<dbReference type="EMBL" id="JBHTIS010003743">
    <property type="protein sequence ID" value="MFD1051628.1"/>
    <property type="molecule type" value="Genomic_DNA"/>
</dbReference>
<organism evidence="1 2">
    <name type="scientific">Kibdelosporangium lantanae</name>
    <dbReference type="NCBI Taxonomy" id="1497396"/>
    <lineage>
        <taxon>Bacteria</taxon>
        <taxon>Bacillati</taxon>
        <taxon>Actinomycetota</taxon>
        <taxon>Actinomycetes</taxon>
        <taxon>Pseudonocardiales</taxon>
        <taxon>Pseudonocardiaceae</taxon>
        <taxon>Kibdelosporangium</taxon>
    </lineage>
</organism>
<comment type="caution">
    <text evidence="1">The sequence shown here is derived from an EMBL/GenBank/DDBJ whole genome shotgun (WGS) entry which is preliminary data.</text>
</comment>
<feature type="non-terminal residue" evidence="1">
    <location>
        <position position="200"/>
    </location>
</feature>
<evidence type="ECO:0000313" key="2">
    <source>
        <dbReference type="Proteomes" id="UP001597045"/>
    </source>
</evidence>
<keyword evidence="2" id="KW-1185">Reference proteome</keyword>
<dbReference type="Proteomes" id="UP001597045">
    <property type="component" value="Unassembled WGS sequence"/>
</dbReference>
<dbReference type="Gene3D" id="2.60.120.430">
    <property type="entry name" value="Galactose-binding lectin"/>
    <property type="match status" value="1"/>
</dbReference>
<gene>
    <name evidence="1" type="ORF">ACFQ1S_41795</name>
</gene>
<evidence type="ECO:0000313" key="1">
    <source>
        <dbReference type="EMBL" id="MFD1051628.1"/>
    </source>
</evidence>
<reference evidence="2" key="1">
    <citation type="journal article" date="2019" name="Int. J. Syst. Evol. Microbiol.">
        <title>The Global Catalogue of Microorganisms (GCM) 10K type strain sequencing project: providing services to taxonomists for standard genome sequencing and annotation.</title>
        <authorList>
            <consortium name="The Broad Institute Genomics Platform"/>
            <consortium name="The Broad Institute Genome Sequencing Center for Infectious Disease"/>
            <person name="Wu L."/>
            <person name="Ma J."/>
        </authorList>
    </citation>
    <scope>NUCLEOTIDE SEQUENCE [LARGE SCALE GENOMIC DNA]</scope>
    <source>
        <strain evidence="2">JCM 31486</strain>
    </source>
</reference>